<comment type="caution">
    <text evidence="2">The sequence shown here is derived from an EMBL/GenBank/DDBJ whole genome shotgun (WGS) entry which is preliminary data.</text>
</comment>
<name>A0AAV4V6L2_CAEEX</name>
<proteinExistence type="predicted"/>
<gene>
    <name evidence="2" type="ORF">CEXT_798001</name>
</gene>
<keyword evidence="3" id="KW-1185">Reference proteome</keyword>
<dbReference type="AlphaFoldDB" id="A0AAV4V6L2"/>
<dbReference type="Proteomes" id="UP001054945">
    <property type="component" value="Unassembled WGS sequence"/>
</dbReference>
<evidence type="ECO:0000256" key="1">
    <source>
        <dbReference type="SAM" id="MobiDB-lite"/>
    </source>
</evidence>
<feature type="region of interest" description="Disordered" evidence="1">
    <location>
        <begin position="103"/>
        <end position="123"/>
    </location>
</feature>
<evidence type="ECO:0000313" key="3">
    <source>
        <dbReference type="Proteomes" id="UP001054945"/>
    </source>
</evidence>
<accession>A0AAV4V6L2</accession>
<sequence>MRLKLSTTAKGVRSATAWFDCRRPSKRPFGAWAPHTPAFRGIESQNHGSYDSNGDKVFPVPFWKKKKKKRKGPICCKSFPGIIEGLIVIWREKLLLCASGTAEKTRAFSDNAKKRDQPLDKEQ</sequence>
<protein>
    <submittedName>
        <fullName evidence="2">Uncharacterized protein</fullName>
    </submittedName>
</protein>
<organism evidence="2 3">
    <name type="scientific">Caerostris extrusa</name>
    <name type="common">Bark spider</name>
    <name type="synonym">Caerostris bankana</name>
    <dbReference type="NCBI Taxonomy" id="172846"/>
    <lineage>
        <taxon>Eukaryota</taxon>
        <taxon>Metazoa</taxon>
        <taxon>Ecdysozoa</taxon>
        <taxon>Arthropoda</taxon>
        <taxon>Chelicerata</taxon>
        <taxon>Arachnida</taxon>
        <taxon>Araneae</taxon>
        <taxon>Araneomorphae</taxon>
        <taxon>Entelegynae</taxon>
        <taxon>Araneoidea</taxon>
        <taxon>Araneidae</taxon>
        <taxon>Caerostris</taxon>
    </lineage>
</organism>
<evidence type="ECO:0000313" key="2">
    <source>
        <dbReference type="EMBL" id="GIY65872.1"/>
    </source>
</evidence>
<reference evidence="2 3" key="1">
    <citation type="submission" date="2021-06" db="EMBL/GenBank/DDBJ databases">
        <title>Caerostris extrusa draft genome.</title>
        <authorList>
            <person name="Kono N."/>
            <person name="Arakawa K."/>
        </authorList>
    </citation>
    <scope>NUCLEOTIDE SEQUENCE [LARGE SCALE GENOMIC DNA]</scope>
</reference>
<dbReference type="EMBL" id="BPLR01014042">
    <property type="protein sequence ID" value="GIY65872.1"/>
    <property type="molecule type" value="Genomic_DNA"/>
</dbReference>